<name>A0A7X1GIW5_9PSED</name>
<dbReference type="AlphaFoldDB" id="A0A7X1GIW5"/>
<gene>
    <name evidence="1" type="ORF">H7995_25770</name>
</gene>
<dbReference type="EMBL" id="JACMYG010000042">
    <property type="protein sequence ID" value="MBC2693201.1"/>
    <property type="molecule type" value="Genomic_DNA"/>
</dbReference>
<protein>
    <submittedName>
        <fullName evidence="1">Uncharacterized protein</fullName>
    </submittedName>
</protein>
<keyword evidence="2" id="KW-1185">Reference proteome</keyword>
<proteinExistence type="predicted"/>
<evidence type="ECO:0000313" key="2">
    <source>
        <dbReference type="Proteomes" id="UP000526003"/>
    </source>
</evidence>
<accession>A0A7X1GIW5</accession>
<evidence type="ECO:0000313" key="1">
    <source>
        <dbReference type="EMBL" id="MBC2693201.1"/>
    </source>
</evidence>
<dbReference type="Proteomes" id="UP000526003">
    <property type="component" value="Unassembled WGS sequence"/>
</dbReference>
<dbReference type="RefSeq" id="WP_185819112.1">
    <property type="nucleotide sequence ID" value="NZ_JACMYG010000042.1"/>
</dbReference>
<comment type="caution">
    <text evidence="1">The sequence shown here is derived from an EMBL/GenBank/DDBJ whole genome shotgun (WGS) entry which is preliminary data.</text>
</comment>
<organism evidence="1 2">
    <name type="scientific">Pseudomonas kielensis</name>
    <dbReference type="NCBI Taxonomy" id="2762577"/>
    <lineage>
        <taxon>Bacteria</taxon>
        <taxon>Pseudomonadati</taxon>
        <taxon>Pseudomonadota</taxon>
        <taxon>Gammaproteobacteria</taxon>
        <taxon>Pseudomonadales</taxon>
        <taxon>Pseudomonadaceae</taxon>
        <taxon>Pseudomonas</taxon>
    </lineage>
</organism>
<reference evidence="1 2" key="1">
    <citation type="submission" date="2020-08" db="EMBL/GenBank/DDBJ databases">
        <title>Pseudomonas sp. nov.</title>
        <authorList>
            <person name="Gieschler S."/>
            <person name="Fiedler G."/>
            <person name="Brinks E."/>
            <person name="Boehnlein C."/>
            <person name="Franz C.M.A.P."/>
            <person name="Kabisch J."/>
        </authorList>
    </citation>
    <scope>NUCLEOTIDE SEQUENCE [LARGE SCALE GENOMIC DNA]</scope>
    <source>
        <strain evidence="1 2">MBT-1</strain>
    </source>
</reference>
<sequence>MIDHSSTGPAAARPPLTMAQFVMLRSLGREGSWAEGDTPLWKVSRHWSHSREHSVEAMEACWDLERVGLVVSAPRTCCEAHLGAKVFTLSERGKAMLVRINGHRRAPLLAQWMHTNEILALARACVAVTAVEPAAVVQLILAQAQHESALGLGIYEERFVKLVKSARKVAAGRSVRDLSELDGALRSSTSVPPEFADSIASVLSQQPPRVTLPDQLHEATEQERALN</sequence>